<dbReference type="Proteomes" id="UP001281447">
    <property type="component" value="Unassembled WGS sequence"/>
</dbReference>
<keyword evidence="1" id="KW-0560">Oxidoreductase</keyword>
<keyword evidence="2" id="KW-0520">NAD</keyword>
<evidence type="ECO:0000313" key="4">
    <source>
        <dbReference type="EMBL" id="MDY0395817.1"/>
    </source>
</evidence>
<evidence type="ECO:0000256" key="1">
    <source>
        <dbReference type="ARBA" id="ARBA00023002"/>
    </source>
</evidence>
<feature type="domain" description="D-isomer specific 2-hydroxyacid dehydrogenase NAD-binding" evidence="3">
    <location>
        <begin position="104"/>
        <end position="278"/>
    </location>
</feature>
<evidence type="ECO:0000259" key="3">
    <source>
        <dbReference type="Pfam" id="PF02826"/>
    </source>
</evidence>
<keyword evidence="5" id="KW-1185">Reference proteome</keyword>
<protein>
    <submittedName>
        <fullName evidence="4">D-2-hydroxyacid dehydrogenase</fullName>
    </submittedName>
</protein>
<dbReference type="SUPFAM" id="SSF52283">
    <property type="entry name" value="Formate/glycerate dehydrogenase catalytic domain-like"/>
    <property type="match status" value="1"/>
</dbReference>
<name>A0ABU5C907_9BACI</name>
<accession>A0ABU5C907</accession>
<dbReference type="PANTHER" id="PTHR43333:SF1">
    <property type="entry name" value="D-ISOMER SPECIFIC 2-HYDROXYACID DEHYDROGENASE NAD-BINDING DOMAIN-CONTAINING PROTEIN"/>
    <property type="match status" value="1"/>
</dbReference>
<reference evidence="4 5" key="1">
    <citation type="submission" date="2023-10" db="EMBL/GenBank/DDBJ databases">
        <title>Virgibacillus halophilus 5B73C genome.</title>
        <authorList>
            <person name="Miliotis G."/>
            <person name="Sengupta P."/>
            <person name="Hameed A."/>
            <person name="Chuvochina M."/>
            <person name="Mcdonagh F."/>
            <person name="Simpson A.C."/>
            <person name="Singh N.K."/>
            <person name="Rekha P.D."/>
            <person name="Raman K."/>
            <person name="Hugenholtz P."/>
            <person name="Venkateswaran K."/>
        </authorList>
    </citation>
    <scope>NUCLEOTIDE SEQUENCE [LARGE SCALE GENOMIC DNA]</scope>
    <source>
        <strain evidence="4 5">5B73C</strain>
    </source>
</reference>
<comment type="caution">
    <text evidence="4">The sequence shown here is derived from an EMBL/GenBank/DDBJ whole genome shotgun (WGS) entry which is preliminary data.</text>
</comment>
<evidence type="ECO:0000256" key="2">
    <source>
        <dbReference type="ARBA" id="ARBA00023027"/>
    </source>
</evidence>
<evidence type="ECO:0000313" key="5">
    <source>
        <dbReference type="Proteomes" id="UP001281447"/>
    </source>
</evidence>
<sequence length="317" mass="36504">MEILFSTKLTDDQREYLKRKYPAQSFHFFKNMEQAKAFLPTADVLVTYGGDLNRELIQEAKQLKWIMLFSAGMDDMPLKEIEEADIILTNVRGIHKVPMAEYAISMLLQVYRQEKTLVKNENEHKWEKSLRMNEISGKTMLIAGTGAIGQEVARLAKAFRMKTVGVSRSGRKVDYFDENHANTDLKKLLPEADFLVSVMPSTRETYHFYTMEHFKLMPEHAVFLNMGRGDAVGTDVLLEAVRNHEIAHAVLDVFEQEPLPEDSPLWNERNVTLTPHLSGVSPAYMTRALEIFDHNLEAYLRDDQENMQNKIDVSRGY</sequence>
<organism evidence="4 5">
    <name type="scientific">Tigheibacillus halophilus</name>
    <dbReference type="NCBI Taxonomy" id="361280"/>
    <lineage>
        <taxon>Bacteria</taxon>
        <taxon>Bacillati</taxon>
        <taxon>Bacillota</taxon>
        <taxon>Bacilli</taxon>
        <taxon>Bacillales</taxon>
        <taxon>Bacillaceae</taxon>
        <taxon>Tigheibacillus</taxon>
    </lineage>
</organism>
<dbReference type="Gene3D" id="3.40.50.720">
    <property type="entry name" value="NAD(P)-binding Rossmann-like Domain"/>
    <property type="match status" value="2"/>
</dbReference>
<gene>
    <name evidence="4" type="ORF">RWE15_17145</name>
</gene>
<dbReference type="RefSeq" id="WP_390358128.1">
    <property type="nucleotide sequence ID" value="NZ_JBHUIZ010000018.1"/>
</dbReference>
<dbReference type="PANTHER" id="PTHR43333">
    <property type="entry name" value="2-HACID_DH_C DOMAIN-CONTAINING PROTEIN"/>
    <property type="match status" value="1"/>
</dbReference>
<dbReference type="CDD" id="cd05300">
    <property type="entry name" value="2-Hacid_dh_1"/>
    <property type="match status" value="1"/>
</dbReference>
<dbReference type="Pfam" id="PF02826">
    <property type="entry name" value="2-Hacid_dh_C"/>
    <property type="match status" value="1"/>
</dbReference>
<dbReference type="EMBL" id="JAWDIP010000003">
    <property type="protein sequence ID" value="MDY0395817.1"/>
    <property type="molecule type" value="Genomic_DNA"/>
</dbReference>
<proteinExistence type="predicted"/>
<dbReference type="InterPro" id="IPR036291">
    <property type="entry name" value="NAD(P)-bd_dom_sf"/>
</dbReference>
<dbReference type="InterPro" id="IPR006140">
    <property type="entry name" value="D-isomer_DH_NAD-bd"/>
</dbReference>
<dbReference type="SUPFAM" id="SSF51735">
    <property type="entry name" value="NAD(P)-binding Rossmann-fold domains"/>
    <property type="match status" value="1"/>
</dbReference>